<keyword evidence="2" id="KW-0732">Signal</keyword>
<feature type="signal peptide" evidence="2">
    <location>
        <begin position="1"/>
        <end position="31"/>
    </location>
</feature>
<dbReference type="RefSeq" id="WP_010621205.1">
    <property type="nucleotide sequence ID" value="NZ_AZGF01000046.1"/>
</dbReference>
<dbReference type="SMART" id="SM00257">
    <property type="entry name" value="LysM"/>
    <property type="match status" value="1"/>
</dbReference>
<evidence type="ECO:0000313" key="4">
    <source>
        <dbReference type="EMBL" id="KRM09291.1"/>
    </source>
</evidence>
<dbReference type="STRING" id="1423807.FD16_GL001850"/>
<dbReference type="PATRIC" id="fig|1423807.3.peg.1897"/>
<keyword evidence="5" id="KW-1185">Reference proteome</keyword>
<dbReference type="Pfam" id="PF01476">
    <property type="entry name" value="LysM"/>
    <property type="match status" value="1"/>
</dbReference>
<dbReference type="AlphaFoldDB" id="A0A0R1VZI6"/>
<dbReference type="eggNOG" id="COG1388">
    <property type="taxonomic scope" value="Bacteria"/>
</dbReference>
<gene>
    <name evidence="4" type="ORF">FD16_GL001850</name>
</gene>
<dbReference type="InterPro" id="IPR018392">
    <property type="entry name" value="LysM"/>
</dbReference>
<dbReference type="EMBL" id="AZGF01000046">
    <property type="protein sequence ID" value="KRM09291.1"/>
    <property type="molecule type" value="Genomic_DNA"/>
</dbReference>
<dbReference type="OrthoDB" id="117366at2"/>
<dbReference type="PROSITE" id="PS51782">
    <property type="entry name" value="LYSM"/>
    <property type="match status" value="1"/>
</dbReference>
<name>A0A0R1VZI6_9LACO</name>
<evidence type="ECO:0000259" key="3">
    <source>
        <dbReference type="PROSITE" id="PS51782"/>
    </source>
</evidence>
<evidence type="ECO:0000313" key="5">
    <source>
        <dbReference type="Proteomes" id="UP000051820"/>
    </source>
</evidence>
<accession>A0A0R1VZI6</accession>
<dbReference type="SUPFAM" id="SSF54106">
    <property type="entry name" value="LysM domain"/>
    <property type="match status" value="1"/>
</dbReference>
<sequence length="256" mass="25622">MNLKKNSVKLLAATLGAATLGFVGVTATAHADSIYTVKSGDTLSEISYEYTNTIDNVNSLAKKNNISDVNVIYVGQKLYLSNNGSVTSATSEQVATTPAASSVTSAASSAVASSATSSSASTVASSAVASSAASSATSTATSTAASSAASSQVASSATSTAQSSSTSTASSTTTTSTTSSTSGSEAAAEAWIVARESGGSYTASNGNYYGKYQLTKSMLNGDLSAANQDKVANAYVASRYGSWVNAKAFWEANGWY</sequence>
<comment type="caution">
    <text evidence="4">The sequence shown here is derived from an EMBL/GenBank/DDBJ whole genome shotgun (WGS) entry which is preliminary data.</text>
</comment>
<dbReference type="Gene3D" id="3.10.350.10">
    <property type="entry name" value="LysM domain"/>
    <property type="match status" value="1"/>
</dbReference>
<proteinExistence type="predicted"/>
<feature type="domain" description="LysM" evidence="3">
    <location>
        <begin position="33"/>
        <end position="80"/>
    </location>
</feature>
<reference evidence="4 5" key="1">
    <citation type="journal article" date="2015" name="Genome Announc.">
        <title>Expanding the biotechnology potential of lactobacilli through comparative genomics of 213 strains and associated genera.</title>
        <authorList>
            <person name="Sun Z."/>
            <person name="Harris H.M."/>
            <person name="McCann A."/>
            <person name="Guo C."/>
            <person name="Argimon S."/>
            <person name="Zhang W."/>
            <person name="Yang X."/>
            <person name="Jeffery I.B."/>
            <person name="Cooney J.C."/>
            <person name="Kagawa T.F."/>
            <person name="Liu W."/>
            <person name="Song Y."/>
            <person name="Salvetti E."/>
            <person name="Wrobel A."/>
            <person name="Rasinkangas P."/>
            <person name="Parkhill J."/>
            <person name="Rea M.C."/>
            <person name="O'Sullivan O."/>
            <person name="Ritari J."/>
            <person name="Douillard F.P."/>
            <person name="Paul Ross R."/>
            <person name="Yang R."/>
            <person name="Briner A.E."/>
            <person name="Felis G.E."/>
            <person name="de Vos W.M."/>
            <person name="Barrangou R."/>
            <person name="Klaenhammer T.R."/>
            <person name="Caufield P.W."/>
            <person name="Cui Y."/>
            <person name="Zhang H."/>
            <person name="O'Toole P.W."/>
        </authorList>
    </citation>
    <scope>NUCLEOTIDE SEQUENCE [LARGE SCALE GENOMIC DNA]</scope>
    <source>
        <strain evidence="4 5">DSM 5007</strain>
    </source>
</reference>
<dbReference type="Proteomes" id="UP000051820">
    <property type="component" value="Unassembled WGS sequence"/>
</dbReference>
<evidence type="ECO:0000256" key="1">
    <source>
        <dbReference type="SAM" id="MobiDB-lite"/>
    </source>
</evidence>
<dbReference type="InterPro" id="IPR036779">
    <property type="entry name" value="LysM_dom_sf"/>
</dbReference>
<dbReference type="CDD" id="cd00118">
    <property type="entry name" value="LysM"/>
    <property type="match status" value="1"/>
</dbReference>
<organism evidence="4 5">
    <name type="scientific">Paucilactobacillus suebicus DSM 5007 = KCTC 3549</name>
    <dbReference type="NCBI Taxonomy" id="1423807"/>
    <lineage>
        <taxon>Bacteria</taxon>
        <taxon>Bacillati</taxon>
        <taxon>Bacillota</taxon>
        <taxon>Bacilli</taxon>
        <taxon>Lactobacillales</taxon>
        <taxon>Lactobacillaceae</taxon>
        <taxon>Paucilactobacillus</taxon>
    </lineage>
</organism>
<evidence type="ECO:0000256" key="2">
    <source>
        <dbReference type="SAM" id="SignalP"/>
    </source>
</evidence>
<feature type="chain" id="PRO_5006412479" evidence="2">
    <location>
        <begin position="32"/>
        <end position="256"/>
    </location>
</feature>
<feature type="region of interest" description="Disordered" evidence="1">
    <location>
        <begin position="159"/>
        <end position="181"/>
    </location>
</feature>
<protein>
    <submittedName>
        <fullName evidence="4">Peptidoglycan binding protein</fullName>
    </submittedName>
</protein>